<dbReference type="CDD" id="cd00067">
    <property type="entry name" value="GAL4"/>
    <property type="match status" value="1"/>
</dbReference>
<evidence type="ECO:0000313" key="8">
    <source>
        <dbReference type="EMBL" id="OKO94504.1"/>
    </source>
</evidence>
<accession>A0A1Q5T2N5</accession>
<keyword evidence="3" id="KW-0804">Transcription</keyword>
<feature type="region of interest" description="Disordered" evidence="5">
    <location>
        <begin position="359"/>
        <end position="415"/>
    </location>
</feature>
<feature type="domain" description="Zn(2)-C6 fungal-type" evidence="6">
    <location>
        <begin position="316"/>
        <end position="345"/>
    </location>
</feature>
<keyword evidence="4" id="KW-0539">Nucleus</keyword>
<sequence length="786" mass="88852">MSLEQLKWLRTRLQDDDSSKTSYDPSSPEVYEAVAKSSFYRLPLELRWKILILAFGNHTLHFGLMDPNGEQDKIFSDCEPRALRWWSGICMRDPSLSPFENNCLGHPNYKSTEDIGVMGWLRSCRLGFVMSSHRFLQDGPNFAMTRYTEGINVLYSTNTFHIRNRMLIENLDVLLPSKYLTRIRSLELCGYFYLKNWPYHHPETALLGYHGLETVLIAIRDCFPSLRKLYFSIDSYDVGAFLDFGEPEGDSIEPLIDVMEKSLGIVEEVVFQKHHSLEVEVALSARVLSELRKRGSGVIAPQYPGLSVLQGRDDSKKSRRCDRGRPMCKRCISKGLQCGGYPDKFRFCGIASRGKWKDRDAPVDVQGASTSASASASPSSSNVSKKTVFERSGISSSASPHQKPVSQNSTPNEQSEIKTVLGLEETKLLLKHYDHIICPHQIAQQSDNRDNPYRRYVLPLAYEQIGLLYAVLGLSACHLGHLRSDKHLYETTAVNYRVKAITALGAGIRKVCSGSFSDDERDGVFVTIQILLLHDIRESGVSTHGAHISGALSICSQLKLDQHLTIKDERTVFFLGNLIWLDIIRAFSVPERLCFTQELRQKLLSLCDLRFEEVNGCPRELVLIIGEIFEHAKAHSSGRLSTEEYHTQVQALIQKMYLWDSSRCFFPSEDPLWRCVAEAFRHTCILRAWRLLDPTEPASTMHIQTSVTAILDSLAHIPGTNPLIEINVMPLFIAGADSLSPHSRHYVLLRLTEIQARAEMGMAAPQSLLEKTHNADSMHQDDYLII</sequence>
<dbReference type="Proteomes" id="UP000186955">
    <property type="component" value="Unassembled WGS sequence"/>
</dbReference>
<feature type="compositionally biased region" description="Polar residues" evidence="5">
    <location>
        <begin position="393"/>
        <end position="414"/>
    </location>
</feature>
<gene>
    <name evidence="8" type="ORF">PENSUB_11771</name>
</gene>
<dbReference type="PANTHER" id="PTHR37534">
    <property type="entry name" value="TRANSCRIPTIONAL ACTIVATOR PROTEIN UGA3"/>
    <property type="match status" value="1"/>
</dbReference>
<dbReference type="GO" id="GO:0000976">
    <property type="term" value="F:transcription cis-regulatory region binding"/>
    <property type="evidence" value="ECO:0007669"/>
    <property type="project" value="TreeGrafter"/>
</dbReference>
<dbReference type="InterPro" id="IPR001138">
    <property type="entry name" value="Zn2Cys6_DnaBD"/>
</dbReference>
<evidence type="ECO:0000259" key="7">
    <source>
        <dbReference type="Pfam" id="PF24864"/>
    </source>
</evidence>
<evidence type="ECO:0000256" key="4">
    <source>
        <dbReference type="ARBA" id="ARBA00023242"/>
    </source>
</evidence>
<dbReference type="STRING" id="1316194.A0A1Q5T2N5"/>
<evidence type="ECO:0000256" key="3">
    <source>
        <dbReference type="ARBA" id="ARBA00023163"/>
    </source>
</evidence>
<dbReference type="Pfam" id="PF11951">
    <property type="entry name" value="Fungal_trans_2"/>
    <property type="match status" value="1"/>
</dbReference>
<dbReference type="AlphaFoldDB" id="A0A1Q5T2N5"/>
<feature type="compositionally biased region" description="Low complexity" evidence="5">
    <location>
        <begin position="368"/>
        <end position="381"/>
    </location>
</feature>
<evidence type="ECO:0000259" key="6">
    <source>
        <dbReference type="Pfam" id="PF00172"/>
    </source>
</evidence>
<keyword evidence="9" id="KW-1185">Reference proteome</keyword>
<dbReference type="PANTHER" id="PTHR37534:SF49">
    <property type="entry name" value="LYSINE BIOSYNTHESIS REGULATORY PROTEIN LYS14"/>
    <property type="match status" value="1"/>
</dbReference>
<reference evidence="8 9" key="1">
    <citation type="submission" date="2016-10" db="EMBL/GenBank/DDBJ databases">
        <title>Genome sequence of the ascomycete fungus Penicillium subrubescens.</title>
        <authorList>
            <person name="De Vries R.P."/>
            <person name="Peng M."/>
            <person name="Dilokpimol A."/>
            <person name="Hilden K."/>
            <person name="Makela M.R."/>
            <person name="Grigoriev I."/>
            <person name="Riley R."/>
            <person name="Granchi Z."/>
        </authorList>
    </citation>
    <scope>NUCLEOTIDE SEQUENCE [LARGE SCALE GENOMIC DNA]</scope>
    <source>
        <strain evidence="8 9">CBS 132785</strain>
    </source>
</reference>
<dbReference type="GO" id="GO:0008270">
    <property type="term" value="F:zinc ion binding"/>
    <property type="evidence" value="ECO:0007669"/>
    <property type="project" value="InterPro"/>
</dbReference>
<dbReference type="EMBL" id="MNBE01000719">
    <property type="protein sequence ID" value="OKO94504.1"/>
    <property type="molecule type" value="Genomic_DNA"/>
</dbReference>
<organism evidence="8 9">
    <name type="scientific">Penicillium subrubescens</name>
    <dbReference type="NCBI Taxonomy" id="1316194"/>
    <lineage>
        <taxon>Eukaryota</taxon>
        <taxon>Fungi</taxon>
        <taxon>Dikarya</taxon>
        <taxon>Ascomycota</taxon>
        <taxon>Pezizomycotina</taxon>
        <taxon>Eurotiomycetes</taxon>
        <taxon>Eurotiomycetidae</taxon>
        <taxon>Eurotiales</taxon>
        <taxon>Aspergillaceae</taxon>
        <taxon>Penicillium</taxon>
    </lineage>
</organism>
<name>A0A1Q5T2N5_9EURO</name>
<dbReference type="GO" id="GO:0005634">
    <property type="term" value="C:nucleus"/>
    <property type="evidence" value="ECO:0007669"/>
    <property type="project" value="UniProtKB-SubCell"/>
</dbReference>
<protein>
    <submittedName>
        <fullName evidence="8">Uncharacterized protein</fullName>
    </submittedName>
</protein>
<dbReference type="GO" id="GO:0045944">
    <property type="term" value="P:positive regulation of transcription by RNA polymerase II"/>
    <property type="evidence" value="ECO:0007669"/>
    <property type="project" value="TreeGrafter"/>
</dbReference>
<comment type="subcellular location">
    <subcellularLocation>
        <location evidence="1">Nucleus</location>
    </subcellularLocation>
</comment>
<comment type="caution">
    <text evidence="8">The sequence shown here is derived from an EMBL/GenBank/DDBJ whole genome shotgun (WGS) entry which is preliminary data.</text>
</comment>
<keyword evidence="2" id="KW-0805">Transcription regulation</keyword>
<dbReference type="Pfam" id="PF24864">
    <property type="entry name" value="DUF7730"/>
    <property type="match status" value="1"/>
</dbReference>
<dbReference type="Pfam" id="PF00172">
    <property type="entry name" value="Zn_clus"/>
    <property type="match status" value="1"/>
</dbReference>
<dbReference type="InterPro" id="IPR021858">
    <property type="entry name" value="Fun_TF"/>
</dbReference>
<evidence type="ECO:0000313" key="9">
    <source>
        <dbReference type="Proteomes" id="UP000186955"/>
    </source>
</evidence>
<evidence type="ECO:0000256" key="5">
    <source>
        <dbReference type="SAM" id="MobiDB-lite"/>
    </source>
</evidence>
<feature type="domain" description="DUF7730" evidence="7">
    <location>
        <begin position="36"/>
        <end position="189"/>
    </location>
</feature>
<proteinExistence type="predicted"/>
<dbReference type="InterPro" id="IPR056632">
    <property type="entry name" value="DUF7730"/>
</dbReference>
<evidence type="ECO:0000256" key="2">
    <source>
        <dbReference type="ARBA" id="ARBA00023015"/>
    </source>
</evidence>
<dbReference type="GO" id="GO:0000981">
    <property type="term" value="F:DNA-binding transcription factor activity, RNA polymerase II-specific"/>
    <property type="evidence" value="ECO:0007669"/>
    <property type="project" value="InterPro"/>
</dbReference>
<evidence type="ECO:0000256" key="1">
    <source>
        <dbReference type="ARBA" id="ARBA00004123"/>
    </source>
</evidence>